<evidence type="ECO:0000313" key="15">
    <source>
        <dbReference type="EMBL" id="KAI1905490.1"/>
    </source>
</evidence>
<keyword evidence="16" id="KW-1185">Reference proteome</keyword>
<evidence type="ECO:0000259" key="14">
    <source>
        <dbReference type="Pfam" id="PF07522"/>
    </source>
</evidence>
<dbReference type="GO" id="GO:0003684">
    <property type="term" value="F:damaged DNA binding"/>
    <property type="evidence" value="ECO:0007669"/>
    <property type="project" value="TreeGrafter"/>
</dbReference>
<dbReference type="InterPro" id="IPR011084">
    <property type="entry name" value="DRMBL"/>
</dbReference>
<keyword evidence="9" id="KW-0234">DNA repair</keyword>
<accession>A0A8T3E8Y2</accession>
<dbReference type="OrthoDB" id="262529at2759"/>
<dbReference type="Gene3D" id="3.60.15.10">
    <property type="entry name" value="Ribonuclease Z/Hydroxyacylglutathione hydrolase-like"/>
    <property type="match status" value="1"/>
</dbReference>
<dbReference type="GO" id="GO:0006310">
    <property type="term" value="P:DNA recombination"/>
    <property type="evidence" value="ECO:0007669"/>
    <property type="project" value="UniProtKB-KW"/>
</dbReference>
<feature type="region of interest" description="Disordered" evidence="13">
    <location>
        <begin position="413"/>
        <end position="471"/>
    </location>
</feature>
<dbReference type="FunFam" id="3.60.15.10:FF:000018">
    <property type="entry name" value="DNA cross-link repair 1C"/>
    <property type="match status" value="1"/>
</dbReference>
<dbReference type="InterPro" id="IPR036866">
    <property type="entry name" value="RibonucZ/Hydroxyglut_hydro"/>
</dbReference>
<evidence type="ECO:0000256" key="10">
    <source>
        <dbReference type="ARBA" id="ARBA00023242"/>
    </source>
</evidence>
<dbReference type="AlphaFoldDB" id="A0A8T3E8Y2"/>
<keyword evidence="5" id="KW-0227">DNA damage</keyword>
<keyword evidence="4" id="KW-0255">Endonuclease</keyword>
<evidence type="ECO:0000256" key="7">
    <source>
        <dbReference type="ARBA" id="ARBA00022839"/>
    </source>
</evidence>
<feature type="region of interest" description="Disordered" evidence="13">
    <location>
        <begin position="489"/>
        <end position="525"/>
    </location>
</feature>
<keyword evidence="10" id="KW-0539">Nucleus</keyword>
<keyword evidence="8" id="KW-0233">DNA recombination</keyword>
<comment type="caution">
    <text evidence="15">The sequence shown here is derived from an EMBL/GenBank/DDBJ whole genome shotgun (WGS) entry which is preliminary data.</text>
</comment>
<dbReference type="Pfam" id="PF07522">
    <property type="entry name" value="DRMBL"/>
    <property type="match status" value="1"/>
</dbReference>
<evidence type="ECO:0000256" key="9">
    <source>
        <dbReference type="ARBA" id="ARBA00023204"/>
    </source>
</evidence>
<evidence type="ECO:0000256" key="5">
    <source>
        <dbReference type="ARBA" id="ARBA00022763"/>
    </source>
</evidence>
<evidence type="ECO:0000256" key="12">
    <source>
        <dbReference type="ARBA" id="ARBA00042677"/>
    </source>
</evidence>
<evidence type="ECO:0000256" key="8">
    <source>
        <dbReference type="ARBA" id="ARBA00023172"/>
    </source>
</evidence>
<dbReference type="GO" id="GO:0035312">
    <property type="term" value="F:5'-3' DNA exonuclease activity"/>
    <property type="evidence" value="ECO:0007669"/>
    <property type="project" value="TreeGrafter"/>
</dbReference>
<dbReference type="GO" id="GO:0005634">
    <property type="term" value="C:nucleus"/>
    <property type="evidence" value="ECO:0007669"/>
    <property type="project" value="UniProtKB-SubCell"/>
</dbReference>
<evidence type="ECO:0000256" key="11">
    <source>
        <dbReference type="ARBA" id="ARBA00039759"/>
    </source>
</evidence>
<dbReference type="GO" id="GO:0036297">
    <property type="term" value="P:interstrand cross-link repair"/>
    <property type="evidence" value="ECO:0007669"/>
    <property type="project" value="TreeGrafter"/>
</dbReference>
<comment type="subcellular location">
    <subcellularLocation>
        <location evidence="1">Nucleus</location>
    </subcellularLocation>
</comment>
<keyword evidence="6" id="KW-0378">Hydrolase</keyword>
<dbReference type="GO" id="GO:0004519">
    <property type="term" value="F:endonuclease activity"/>
    <property type="evidence" value="ECO:0007669"/>
    <property type="project" value="UniProtKB-KW"/>
</dbReference>
<keyword evidence="3" id="KW-0540">Nuclease</keyword>
<evidence type="ECO:0000256" key="4">
    <source>
        <dbReference type="ARBA" id="ARBA00022759"/>
    </source>
</evidence>
<dbReference type="Proteomes" id="UP000829720">
    <property type="component" value="Unassembled WGS sequence"/>
</dbReference>
<dbReference type="Gene3D" id="3.40.50.12650">
    <property type="match status" value="1"/>
</dbReference>
<evidence type="ECO:0000256" key="3">
    <source>
        <dbReference type="ARBA" id="ARBA00022722"/>
    </source>
</evidence>
<dbReference type="GO" id="GO:0000723">
    <property type="term" value="P:telomere maintenance"/>
    <property type="evidence" value="ECO:0007669"/>
    <property type="project" value="TreeGrafter"/>
</dbReference>
<dbReference type="PANTHER" id="PTHR23240:SF8">
    <property type="entry name" value="PROTEIN ARTEMIS"/>
    <property type="match status" value="1"/>
</dbReference>
<organism evidence="15 16">
    <name type="scientific">Albula goreensis</name>
    <dbReference type="NCBI Taxonomy" id="1534307"/>
    <lineage>
        <taxon>Eukaryota</taxon>
        <taxon>Metazoa</taxon>
        <taxon>Chordata</taxon>
        <taxon>Craniata</taxon>
        <taxon>Vertebrata</taxon>
        <taxon>Euteleostomi</taxon>
        <taxon>Actinopterygii</taxon>
        <taxon>Neopterygii</taxon>
        <taxon>Teleostei</taxon>
        <taxon>Albuliformes</taxon>
        <taxon>Albulidae</taxon>
        <taxon>Albula</taxon>
    </lineage>
</organism>
<evidence type="ECO:0000256" key="6">
    <source>
        <dbReference type="ARBA" id="ARBA00022801"/>
    </source>
</evidence>
<evidence type="ECO:0000256" key="1">
    <source>
        <dbReference type="ARBA" id="ARBA00004123"/>
    </source>
</evidence>
<reference evidence="15" key="1">
    <citation type="submission" date="2021-01" db="EMBL/GenBank/DDBJ databases">
        <authorList>
            <person name="Zahm M."/>
            <person name="Roques C."/>
            <person name="Cabau C."/>
            <person name="Klopp C."/>
            <person name="Donnadieu C."/>
            <person name="Jouanno E."/>
            <person name="Lampietro C."/>
            <person name="Louis A."/>
            <person name="Herpin A."/>
            <person name="Echchiki A."/>
            <person name="Berthelot C."/>
            <person name="Parey E."/>
            <person name="Roest-Crollius H."/>
            <person name="Braasch I."/>
            <person name="Postlethwait J."/>
            <person name="Bobe J."/>
            <person name="Montfort J."/>
            <person name="Bouchez O."/>
            <person name="Begum T."/>
            <person name="Mejri S."/>
            <person name="Adams A."/>
            <person name="Chen W.-J."/>
            <person name="Guiguen Y."/>
        </authorList>
    </citation>
    <scope>NUCLEOTIDE SEQUENCE</scope>
    <source>
        <tissue evidence="15">Blood</tissue>
    </source>
</reference>
<dbReference type="PANTHER" id="PTHR23240">
    <property type="entry name" value="DNA CROSS-LINK REPAIR PROTEIN PSO2/SNM1-RELATED"/>
    <property type="match status" value="1"/>
</dbReference>
<name>A0A8T3E8Y2_9TELE</name>
<evidence type="ECO:0000313" key="16">
    <source>
        <dbReference type="Proteomes" id="UP000829720"/>
    </source>
</evidence>
<evidence type="ECO:0000256" key="13">
    <source>
        <dbReference type="SAM" id="MobiDB-lite"/>
    </source>
</evidence>
<protein>
    <recommendedName>
        <fullName evidence="11">Protein artemis</fullName>
    </recommendedName>
    <alternativeName>
        <fullName evidence="12">DNA cross-link repair 1C protein</fullName>
    </alternativeName>
</protein>
<sequence>MKGLKGPLLKRKLKFSLTVKLYCSPVTKELLLSNPKYGFWKEHIVALEVDNPTQISLVDEMTGETEDVVVTLLPAGHCPGSVMFLIEGNQGTVLYTGDFRLARGEAARMEHLHSGCRVKDIQSVYLDTTFYDPNFFQIPSREACLKGIKELVHDWTALSPYHVVWLNCKAAYGYEYLFTHLSEEFSTQVHVNLLDMFRNMPEIVCHVTTDRSTQIHACQHPKDEQFCGGSRLPCRHLAADGRPLQIISIKPSTMWFGERSRKTSVVVRTGKSSYRACFSFHSSYSEIKDFLSYTRPVNIYPSVNPPGRTLEDVKELLKPMCREYAGTGEVVYKALGTLKRAKLERVSSDSDSEEDELFEDDIVTPWRKKLQGKWELPFSLFSSNPEKASPSSCVEEELHAETHLGQMRLNFMDCTESNDDDDDEEEEEGGELTADILPEGRAVSRSLERGTSEGGGQQRAPPDVGPGLDAPSWEAFLRLTRQGCRMRALSSTAARTAEHCRQGQQAHRPRPSSVGPPLSAPSPWT</sequence>
<dbReference type="EMBL" id="JAERUA010000001">
    <property type="protein sequence ID" value="KAI1905490.1"/>
    <property type="molecule type" value="Genomic_DNA"/>
</dbReference>
<keyword evidence="7" id="KW-0269">Exonuclease</keyword>
<feature type="compositionally biased region" description="Acidic residues" evidence="13">
    <location>
        <begin position="416"/>
        <end position="430"/>
    </location>
</feature>
<gene>
    <name evidence="15" type="ORF">AGOR_G00016740</name>
</gene>
<dbReference type="SUPFAM" id="SSF56281">
    <property type="entry name" value="Metallo-hydrolase/oxidoreductase"/>
    <property type="match status" value="1"/>
</dbReference>
<dbReference type="FunFam" id="3.40.50.12650:FF:000002">
    <property type="entry name" value="DNA cross-link repair 1C"/>
    <property type="match status" value="1"/>
</dbReference>
<feature type="domain" description="DNA repair metallo-beta-lactamase" evidence="14">
    <location>
        <begin position="202"/>
        <end position="305"/>
    </location>
</feature>
<evidence type="ECO:0000256" key="2">
    <source>
        <dbReference type="ARBA" id="ARBA00010304"/>
    </source>
</evidence>
<dbReference type="GO" id="GO:0006303">
    <property type="term" value="P:double-strand break repair via nonhomologous end joining"/>
    <property type="evidence" value="ECO:0007669"/>
    <property type="project" value="TreeGrafter"/>
</dbReference>
<comment type="similarity">
    <text evidence="2">Belongs to the DNA repair metallo-beta-lactamase (DRMBL) family.</text>
</comment>
<proteinExistence type="inferred from homology"/>